<protein>
    <submittedName>
        <fullName evidence="2">Uncharacterized protein</fullName>
    </submittedName>
</protein>
<organism evidence="2 3">
    <name type="scientific">Sphingomonas endophytica</name>
    <dbReference type="NCBI Taxonomy" id="869719"/>
    <lineage>
        <taxon>Bacteria</taxon>
        <taxon>Pseudomonadati</taxon>
        <taxon>Pseudomonadota</taxon>
        <taxon>Alphaproteobacteria</taxon>
        <taxon>Sphingomonadales</taxon>
        <taxon>Sphingomonadaceae</taxon>
        <taxon>Sphingomonas</taxon>
    </lineage>
</organism>
<keyword evidence="1" id="KW-0812">Transmembrane</keyword>
<dbReference type="RefSeq" id="WP_260396413.1">
    <property type="nucleotide sequence ID" value="NZ_JACHBT010000002.1"/>
</dbReference>
<feature type="transmembrane region" description="Helical" evidence="1">
    <location>
        <begin position="31"/>
        <end position="47"/>
    </location>
</feature>
<dbReference type="AlphaFoldDB" id="A0A7X0MLD5"/>
<accession>A0A7X0MLD5</accession>
<dbReference type="EMBL" id="JACHBT010000002">
    <property type="protein sequence ID" value="MBB6503537.1"/>
    <property type="molecule type" value="Genomic_DNA"/>
</dbReference>
<gene>
    <name evidence="2" type="ORF">F4693_000490</name>
</gene>
<proteinExistence type="predicted"/>
<evidence type="ECO:0000313" key="2">
    <source>
        <dbReference type="EMBL" id="MBB6503537.1"/>
    </source>
</evidence>
<evidence type="ECO:0000256" key="1">
    <source>
        <dbReference type="SAM" id="Phobius"/>
    </source>
</evidence>
<name>A0A7X0MLD5_9SPHN</name>
<sequence length="61" mass="6823">MPITWQGWALLALFFAIVTLANIFLDQGARTAAILTAAVLLAVFAAFKTNGGWRWRWGERE</sequence>
<keyword evidence="1" id="KW-0472">Membrane</keyword>
<reference evidence="2 3" key="1">
    <citation type="submission" date="2020-08" db="EMBL/GenBank/DDBJ databases">
        <title>The Agave Microbiome: Exploring the role of microbial communities in plant adaptations to desert environments.</title>
        <authorList>
            <person name="Partida-Martinez L.P."/>
        </authorList>
    </citation>
    <scope>NUCLEOTIDE SEQUENCE [LARGE SCALE GENOMIC DNA]</scope>
    <source>
        <strain evidence="2 3">AS3.13</strain>
    </source>
</reference>
<keyword evidence="1" id="KW-1133">Transmembrane helix</keyword>
<comment type="caution">
    <text evidence="2">The sequence shown here is derived from an EMBL/GenBank/DDBJ whole genome shotgun (WGS) entry which is preliminary data.</text>
</comment>
<evidence type="ECO:0000313" key="3">
    <source>
        <dbReference type="Proteomes" id="UP000522313"/>
    </source>
</evidence>
<dbReference type="Proteomes" id="UP000522313">
    <property type="component" value="Unassembled WGS sequence"/>
</dbReference>
<feature type="transmembrane region" description="Helical" evidence="1">
    <location>
        <begin position="7"/>
        <end position="25"/>
    </location>
</feature>
<reference evidence="2 3" key="2">
    <citation type="submission" date="2020-08" db="EMBL/GenBank/DDBJ databases">
        <authorList>
            <person name="Partida-Martinez L."/>
            <person name="Huntemann M."/>
            <person name="Clum A."/>
            <person name="Wang J."/>
            <person name="Palaniappan K."/>
            <person name="Ritter S."/>
            <person name="Chen I.-M."/>
            <person name="Stamatis D."/>
            <person name="Reddy T."/>
            <person name="O'Malley R."/>
            <person name="Daum C."/>
            <person name="Shapiro N."/>
            <person name="Ivanova N."/>
            <person name="Kyrpides N."/>
            <person name="Woyke T."/>
        </authorList>
    </citation>
    <scope>NUCLEOTIDE SEQUENCE [LARGE SCALE GENOMIC DNA]</scope>
    <source>
        <strain evidence="2 3">AS3.13</strain>
    </source>
</reference>